<sequence>MSTKRRGAAAASPDMRLRGQKRRKVSEANPVSPDEADQTPSPEASAEAEEQAEDEGDSAAPEEDKEPEEDFEGDSIQTAQDKIMAELLRLKDDDGEDVAYPFIGKPDRNLYRDYYEVIHHPTSLRTIQKQVRGTDSRKNPTRTTAFPTWKSFEDEVEYIWRNAREYNEDGSDISNLAGILEEHFKKRVAEAKKHVPDSKQTSETPAKVEEDTPTGAYVGDTSNKQQANTARTHSTSQQTDAHRTSPRHQSLRRNIASPSKSNATITPSSADQPSETSAMPKAAFNRVNSEVAGQAPQPSETANAPHGGDNAPSETHETPGLAAAPPLVPFNALESIVRRPGEDARSALIRNVHVFTHESLNLNHSFNVHFPASDTLTQHSMTITLPATHHLVSIKPTVMPSSEQRHVKLVARVGMQRLHQSANDPTGMTFDLPLPPGLTTVHLEAIAGPERGVARIGPSGSDIDYERVTIFFQLLQ</sequence>
<dbReference type="InterPro" id="IPR036427">
    <property type="entry name" value="Bromodomain-like_sf"/>
</dbReference>
<keyword evidence="7" id="KW-0539">Nucleus</keyword>
<accession>A0A8J8VWY6</accession>
<dbReference type="GO" id="GO:0006368">
    <property type="term" value="P:transcription elongation by RNA polymerase II"/>
    <property type="evidence" value="ECO:0007669"/>
    <property type="project" value="TreeGrafter"/>
</dbReference>
<name>A0A8J8VWY6_9EURO</name>
<evidence type="ECO:0000256" key="7">
    <source>
        <dbReference type="ARBA" id="ARBA00023242"/>
    </source>
</evidence>
<keyword evidence="2" id="KW-0677">Repeat</keyword>
<dbReference type="SUPFAM" id="SSF47370">
    <property type="entry name" value="Bromodomain"/>
    <property type="match status" value="1"/>
</dbReference>
<evidence type="ECO:0000256" key="1">
    <source>
        <dbReference type="ARBA" id="ARBA00004123"/>
    </source>
</evidence>
<protein>
    <submittedName>
        <fullName evidence="11">Bromo domain-containing protein</fullName>
    </submittedName>
</protein>
<keyword evidence="5 8" id="KW-0103">Bromodomain</keyword>
<evidence type="ECO:0000313" key="12">
    <source>
        <dbReference type="Proteomes" id="UP000631181"/>
    </source>
</evidence>
<evidence type="ECO:0000256" key="4">
    <source>
        <dbReference type="ARBA" id="ARBA00023015"/>
    </source>
</evidence>
<dbReference type="Gene3D" id="1.20.920.10">
    <property type="entry name" value="Bromodomain-like"/>
    <property type="match status" value="1"/>
</dbReference>
<dbReference type="GO" id="GO:0003682">
    <property type="term" value="F:chromatin binding"/>
    <property type="evidence" value="ECO:0007669"/>
    <property type="project" value="TreeGrafter"/>
</dbReference>
<evidence type="ECO:0000259" key="10">
    <source>
        <dbReference type="PROSITE" id="PS50014"/>
    </source>
</evidence>
<reference evidence="11" key="1">
    <citation type="journal article" date="2020" name="Front. Microbiol.">
        <title>Gene regulatory networks of Penicillium echinulatum 2HH and Penicillium oxalicum 114-2 inferred by a computational biology approach.</title>
        <authorList>
            <person name="Lenz A.R."/>
            <person name="Galan-Vasquez E."/>
            <person name="Balbinot E."/>
            <person name="De Abreu F.P."/>
            <person name="De Oliveira N.S."/>
            <person name="Da Rosa L.O."/>
            <person name="De Avila E Silva S."/>
            <person name="Camassola M."/>
            <person name="Dillon A.J.P."/>
            <person name="Perez-Rueda E."/>
        </authorList>
    </citation>
    <scope>NUCLEOTIDE SEQUENCE</scope>
    <source>
        <strain evidence="11">S1M29</strain>
    </source>
</reference>
<dbReference type="Pfam" id="PF00439">
    <property type="entry name" value="Bromodomain"/>
    <property type="match status" value="1"/>
</dbReference>
<evidence type="ECO:0000313" key="11">
    <source>
        <dbReference type="EMBL" id="KAF7713231.1"/>
    </source>
</evidence>
<dbReference type="AlphaFoldDB" id="A0A8J8VWY6"/>
<evidence type="ECO:0000256" key="2">
    <source>
        <dbReference type="ARBA" id="ARBA00022737"/>
    </source>
</evidence>
<dbReference type="Pfam" id="PF22994">
    <property type="entry name" value="RSC4_Ig_like"/>
    <property type="match status" value="1"/>
</dbReference>
<dbReference type="GO" id="GO:0006338">
    <property type="term" value="P:chromatin remodeling"/>
    <property type="evidence" value="ECO:0007669"/>
    <property type="project" value="InterPro"/>
</dbReference>
<comment type="subcellular location">
    <subcellularLocation>
        <location evidence="1">Nucleus</location>
    </subcellularLocation>
</comment>
<feature type="region of interest" description="Disordered" evidence="9">
    <location>
        <begin position="191"/>
        <end position="325"/>
    </location>
</feature>
<dbReference type="CDD" id="cd04369">
    <property type="entry name" value="Bromodomain"/>
    <property type="match status" value="1"/>
</dbReference>
<evidence type="ECO:0000256" key="8">
    <source>
        <dbReference type="PROSITE-ProRule" id="PRU00035"/>
    </source>
</evidence>
<dbReference type="SMART" id="SM00297">
    <property type="entry name" value="BROMO"/>
    <property type="match status" value="1"/>
</dbReference>
<dbReference type="InterPro" id="IPR001487">
    <property type="entry name" value="Bromodomain"/>
</dbReference>
<dbReference type="OrthoDB" id="6017at2759"/>
<evidence type="ECO:0000256" key="3">
    <source>
        <dbReference type="ARBA" id="ARBA00022853"/>
    </source>
</evidence>
<dbReference type="InterPro" id="IPR054551">
    <property type="entry name" value="RSC4_Ig-like"/>
</dbReference>
<keyword evidence="3" id="KW-0156">Chromatin regulator</keyword>
<dbReference type="PROSITE" id="PS50014">
    <property type="entry name" value="BROMODOMAIN_2"/>
    <property type="match status" value="1"/>
</dbReference>
<proteinExistence type="predicted"/>
<dbReference type="PANTHER" id="PTHR16062">
    <property type="entry name" value="SWI/SNF-RELATED"/>
    <property type="match status" value="1"/>
</dbReference>
<dbReference type="GO" id="GO:0016586">
    <property type="term" value="C:RSC-type complex"/>
    <property type="evidence" value="ECO:0007669"/>
    <property type="project" value="InterPro"/>
</dbReference>
<gene>
    <name evidence="11" type="ORF">PECM_001387</name>
</gene>
<evidence type="ECO:0000256" key="5">
    <source>
        <dbReference type="ARBA" id="ARBA00023117"/>
    </source>
</evidence>
<keyword evidence="12" id="KW-1185">Reference proteome</keyword>
<organism evidence="11 12">
    <name type="scientific">Penicillium ucsense</name>
    <dbReference type="NCBI Taxonomy" id="2839758"/>
    <lineage>
        <taxon>Eukaryota</taxon>
        <taxon>Fungi</taxon>
        <taxon>Dikarya</taxon>
        <taxon>Ascomycota</taxon>
        <taxon>Pezizomycotina</taxon>
        <taxon>Eurotiomycetes</taxon>
        <taxon>Eurotiomycetidae</taxon>
        <taxon>Eurotiales</taxon>
        <taxon>Aspergillaceae</taxon>
        <taxon>Penicillium</taxon>
    </lineage>
</organism>
<feature type="domain" description="Bromo" evidence="10">
    <location>
        <begin position="94"/>
        <end position="174"/>
    </location>
</feature>
<comment type="caution">
    <text evidence="11">The sequence shown here is derived from an EMBL/GenBank/DDBJ whole genome shotgun (WGS) entry which is preliminary data.</text>
</comment>
<dbReference type="PANTHER" id="PTHR16062:SF19">
    <property type="entry name" value="PROTEIN POLYBROMO-1"/>
    <property type="match status" value="1"/>
</dbReference>
<dbReference type="InterPro" id="IPR037382">
    <property type="entry name" value="Rsc/polybromo"/>
</dbReference>
<evidence type="ECO:0000256" key="9">
    <source>
        <dbReference type="SAM" id="MobiDB-lite"/>
    </source>
</evidence>
<keyword evidence="4" id="KW-0805">Transcription regulation</keyword>
<keyword evidence="6" id="KW-0804">Transcription</keyword>
<evidence type="ECO:0000256" key="6">
    <source>
        <dbReference type="ARBA" id="ARBA00023163"/>
    </source>
</evidence>
<feature type="compositionally biased region" description="Polar residues" evidence="9">
    <location>
        <begin position="220"/>
        <end position="239"/>
    </location>
</feature>
<feature type="compositionally biased region" description="Polar residues" evidence="9">
    <location>
        <begin position="256"/>
        <end position="277"/>
    </location>
</feature>
<dbReference type="Proteomes" id="UP000631181">
    <property type="component" value="Unassembled WGS sequence"/>
</dbReference>
<feature type="region of interest" description="Disordered" evidence="9">
    <location>
        <begin position="1"/>
        <end position="80"/>
    </location>
</feature>
<dbReference type="EMBL" id="WIWV01000128">
    <property type="protein sequence ID" value="KAF7713231.1"/>
    <property type="molecule type" value="Genomic_DNA"/>
</dbReference>
<feature type="compositionally biased region" description="Acidic residues" evidence="9">
    <location>
        <begin position="46"/>
        <end position="73"/>
    </location>
</feature>